<organism evidence="1 2">
    <name type="scientific">Porites lobata</name>
    <dbReference type="NCBI Taxonomy" id="104759"/>
    <lineage>
        <taxon>Eukaryota</taxon>
        <taxon>Metazoa</taxon>
        <taxon>Cnidaria</taxon>
        <taxon>Anthozoa</taxon>
        <taxon>Hexacorallia</taxon>
        <taxon>Scleractinia</taxon>
        <taxon>Fungiina</taxon>
        <taxon>Poritidae</taxon>
        <taxon>Porites</taxon>
    </lineage>
</organism>
<dbReference type="Proteomes" id="UP001159405">
    <property type="component" value="Unassembled WGS sequence"/>
</dbReference>
<protein>
    <submittedName>
        <fullName evidence="1">Uncharacterized protein</fullName>
    </submittedName>
</protein>
<keyword evidence="2" id="KW-1185">Reference proteome</keyword>
<reference evidence="1 2" key="1">
    <citation type="submission" date="2022-05" db="EMBL/GenBank/DDBJ databases">
        <authorList>
            <consortium name="Genoscope - CEA"/>
            <person name="William W."/>
        </authorList>
    </citation>
    <scope>NUCLEOTIDE SEQUENCE [LARGE SCALE GENOMIC DNA]</scope>
</reference>
<dbReference type="EMBL" id="CALNXK010000018">
    <property type="protein sequence ID" value="CAH3106176.1"/>
    <property type="molecule type" value="Genomic_DNA"/>
</dbReference>
<gene>
    <name evidence="1" type="ORF">PLOB_00013677</name>
</gene>
<evidence type="ECO:0000313" key="1">
    <source>
        <dbReference type="EMBL" id="CAH3106176.1"/>
    </source>
</evidence>
<evidence type="ECO:0000313" key="2">
    <source>
        <dbReference type="Proteomes" id="UP001159405"/>
    </source>
</evidence>
<sequence length="280" mass="31781">MAECSFKCYSSKECGVSRRYSAQTAIVPLKTCTKDVLPHLRGCYKTTAKGVDFEWRLCLYRAGLFQEDGGCLTICPLHRDEFGLGWRPSKACKYPLHDSKQKPTRGITKRLSEEIYQKWNDDIAEELETSLSRPRRVQVQPGEYYRLESHLDDIMTPIPALMRSLCLDEEEEEEYLPTPTPNRGLEVLNQHIERLSGGRISPVRFQLTQPIQDVARSTRSYIRRKSKELVGTTLECIAPGQSNELLALVANPTPIEPEPVNNIMATLLSLYEGATSCIQK</sequence>
<name>A0ABN8NJJ4_9CNID</name>
<comment type="caution">
    <text evidence="1">The sequence shown here is derived from an EMBL/GenBank/DDBJ whole genome shotgun (WGS) entry which is preliminary data.</text>
</comment>
<proteinExistence type="predicted"/>
<accession>A0ABN8NJJ4</accession>